<evidence type="ECO:0000256" key="1">
    <source>
        <dbReference type="SAM" id="Phobius"/>
    </source>
</evidence>
<feature type="transmembrane region" description="Helical" evidence="1">
    <location>
        <begin position="14"/>
        <end position="36"/>
    </location>
</feature>
<sequence>MERNKMDFFILKKIIAGVIMPLPIVFILLFIGIALINKRPKLAKKFAIAATLLLAVISFMPIADKLLVLYEQEYPVFNNQYGKIDSIIVLGCGHTADERLKPSQELKHCALQRLTEGMRILRDQPQATLFTTGYNPYDTVSNAEKLKQAAIELGLPADKIVTVSDPRDTADEAAMLAPLVKGTSFVLVTNANHMPRAMQYFIDQGVQPIPAPTGFLVKDPEGTSVWFNLVPDAANISKTERAWHETLGRLWQWLRN</sequence>
<feature type="domain" description="DUF218" evidence="2">
    <location>
        <begin position="85"/>
        <end position="248"/>
    </location>
</feature>
<dbReference type="PANTHER" id="PTHR30336:SF4">
    <property type="entry name" value="ENVELOPE BIOGENESIS FACTOR ELYC"/>
    <property type="match status" value="1"/>
</dbReference>
<dbReference type="CDD" id="cd06259">
    <property type="entry name" value="YdcF-like"/>
    <property type="match status" value="1"/>
</dbReference>
<dbReference type="Proteomes" id="UP000307790">
    <property type="component" value="Unassembled WGS sequence"/>
</dbReference>
<accession>A0A5R9ILU9</accession>
<gene>
    <name evidence="3" type="primary">elyC</name>
    <name evidence="3" type="ORF">FE810_06000</name>
</gene>
<name>A0A5R9ILU9_9GAMM</name>
<dbReference type="InterPro" id="IPR003848">
    <property type="entry name" value="DUF218"/>
</dbReference>
<dbReference type="GO" id="GO:0000270">
    <property type="term" value="P:peptidoglycan metabolic process"/>
    <property type="evidence" value="ECO:0007669"/>
    <property type="project" value="TreeGrafter"/>
</dbReference>
<dbReference type="EMBL" id="VCBC01000005">
    <property type="protein sequence ID" value="TLU66252.1"/>
    <property type="molecule type" value="Genomic_DNA"/>
</dbReference>
<dbReference type="OrthoDB" id="9809813at2"/>
<dbReference type="Pfam" id="PF02698">
    <property type="entry name" value="DUF218"/>
    <property type="match status" value="1"/>
</dbReference>
<dbReference type="GO" id="GO:0043164">
    <property type="term" value="P:Gram-negative-bacterium-type cell wall biogenesis"/>
    <property type="evidence" value="ECO:0007669"/>
    <property type="project" value="TreeGrafter"/>
</dbReference>
<evidence type="ECO:0000313" key="4">
    <source>
        <dbReference type="Proteomes" id="UP000307790"/>
    </source>
</evidence>
<keyword evidence="1" id="KW-0472">Membrane</keyword>
<keyword evidence="4" id="KW-1185">Reference proteome</keyword>
<feature type="transmembrane region" description="Helical" evidence="1">
    <location>
        <begin position="48"/>
        <end position="70"/>
    </location>
</feature>
<dbReference type="GO" id="GO:0005886">
    <property type="term" value="C:plasma membrane"/>
    <property type="evidence" value="ECO:0007669"/>
    <property type="project" value="TreeGrafter"/>
</dbReference>
<dbReference type="InterPro" id="IPR051599">
    <property type="entry name" value="Cell_Envelope_Assoc"/>
</dbReference>
<comment type="caution">
    <text evidence="3">The sequence shown here is derived from an EMBL/GenBank/DDBJ whole genome shotgun (WGS) entry which is preliminary data.</text>
</comment>
<proteinExistence type="predicted"/>
<organism evidence="3 4">
    <name type="scientific">Thalassotalea litorea</name>
    <dbReference type="NCBI Taxonomy" id="2020715"/>
    <lineage>
        <taxon>Bacteria</taxon>
        <taxon>Pseudomonadati</taxon>
        <taxon>Pseudomonadota</taxon>
        <taxon>Gammaproteobacteria</taxon>
        <taxon>Alteromonadales</taxon>
        <taxon>Colwelliaceae</taxon>
        <taxon>Thalassotalea</taxon>
    </lineage>
</organism>
<dbReference type="NCBIfam" id="NF007794">
    <property type="entry name" value="PRK10494.1"/>
    <property type="match status" value="1"/>
</dbReference>
<protein>
    <submittedName>
        <fullName evidence="3">Envelope biogenesis factor ElyC</fullName>
    </submittedName>
</protein>
<keyword evidence="1" id="KW-1133">Transmembrane helix</keyword>
<evidence type="ECO:0000313" key="3">
    <source>
        <dbReference type="EMBL" id="TLU66252.1"/>
    </source>
</evidence>
<dbReference type="AlphaFoldDB" id="A0A5R9ILU9"/>
<dbReference type="PANTHER" id="PTHR30336">
    <property type="entry name" value="INNER MEMBRANE PROTEIN, PROBABLE PERMEASE"/>
    <property type="match status" value="1"/>
</dbReference>
<reference evidence="3 4" key="1">
    <citation type="submission" date="2019-05" db="EMBL/GenBank/DDBJ databases">
        <title>Genome sequences of Thalassotalea litorea 1K03283.</title>
        <authorList>
            <person name="Zhang D."/>
        </authorList>
    </citation>
    <scope>NUCLEOTIDE SEQUENCE [LARGE SCALE GENOMIC DNA]</scope>
    <source>
        <strain evidence="3 4">MCCC 1K03283</strain>
    </source>
</reference>
<keyword evidence="1" id="KW-0812">Transmembrane</keyword>
<evidence type="ECO:0000259" key="2">
    <source>
        <dbReference type="Pfam" id="PF02698"/>
    </source>
</evidence>